<feature type="compositionally biased region" description="Polar residues" evidence="5">
    <location>
        <begin position="1228"/>
        <end position="1240"/>
    </location>
</feature>
<gene>
    <name evidence="8" type="primary">SCAF11</name>
</gene>
<dbReference type="InterPro" id="IPR013083">
    <property type="entry name" value="Znf_RING/FYVE/PHD"/>
</dbReference>
<keyword evidence="3" id="KW-0862">Zinc</keyword>
<evidence type="ECO:0000313" key="7">
    <source>
        <dbReference type="Proteomes" id="UP000515159"/>
    </source>
</evidence>
<dbReference type="Pfam" id="PF23030">
    <property type="entry name" value="SCAF11-like_C"/>
    <property type="match status" value="1"/>
</dbReference>
<feature type="region of interest" description="Disordered" evidence="5">
    <location>
        <begin position="603"/>
        <end position="739"/>
    </location>
</feature>
<evidence type="ECO:0000256" key="3">
    <source>
        <dbReference type="ARBA" id="ARBA00022833"/>
    </source>
</evidence>
<organism evidence="7 8">
    <name type="scientific">Geotrypetes seraphini</name>
    <name type="common">Gaboon caecilian</name>
    <name type="synonym">Caecilia seraphini</name>
    <dbReference type="NCBI Taxonomy" id="260995"/>
    <lineage>
        <taxon>Eukaryota</taxon>
        <taxon>Metazoa</taxon>
        <taxon>Chordata</taxon>
        <taxon>Craniata</taxon>
        <taxon>Vertebrata</taxon>
        <taxon>Euteleostomi</taxon>
        <taxon>Amphibia</taxon>
        <taxon>Gymnophiona</taxon>
        <taxon>Geotrypetes</taxon>
    </lineage>
</organism>
<feature type="compositionally biased region" description="Basic and acidic residues" evidence="5">
    <location>
        <begin position="953"/>
        <end position="966"/>
    </location>
</feature>
<name>A0A6P8SD34_GEOSA</name>
<sequence length="1628" mass="183264">MATEKGRELAELTTVHMQTSAMGPLHTYLPPLPGGERVLQLKEEVFYLGWPPSEKTQEHARTSSTLYSEADRCLICFDCLLEQEVGFLENCCHVFCLSCILKWAKTVASCPIDRKPFQAVYKFGVSQEFVKIQIKRSTIGKENCSCNKSIKQTSCIHAENKSCTRSSACKGSLYTAFCKTFKIQHRNELNIQNDKKESTSVKINEPRRLASSHQHFRNDFYCFSPLSHLSGNSSCSFRSLSLDAAEISDISAIIRQKRQELDSLWSYTMPMRTERISSLCSGFQTEILSVTLSLIRGNMCLVNPVSPENLGRACVLTHTQDGVEKKQASGSSGNKGSRKKPANTTERRRSTRNSKTKETSQLPSPPKSSNSGSDTPNGNNSSVNIETPTGSKKQHPKQRGKRAAKKTPPAKKRSSSYLEELSSSDTQSGDTVEPETVPKFLLQEKKNQSDGELSPAHSVIALATAPEQNFGIEMSTEPTCLQLNAHLSLVPDIEQQSDADLSSVPDLQLQPDPEFPLTLIEKQYLDAEHSPAPVLERQIDTELLPAPDLEQQMDDEFYPAPDLERQTDLAPSLERETDIDLSPAPPLEREIDVEISVAPTLKRQPGAKLSPVLPLKWHPDSKLSPALPLERQPDAELSPAPSLERQLDAELSLAPPLERQPDAELSSAPSLERQPDAELSPAPSLERQPDAELSPAPPLERQLDNELSPAPPLEKQPDAELSPASPLKQQPDAELSPAPPLERQMDVQLSPAPPLEQQMDVQLSPAPPLERQPDINCVITKETAVDFSKCDLGRHEEFTENCSTVHCSLKDSDICSREPPVLSREEYVQKIESRSINENVIDFERVLAQSSTVAENRMPLHTAVSKLFEHPEFETSESISKDVPECIVEESEHINSEKLSHSVGEESLFLTEKLKSREPCEINTEQLKESESSTKTVSILHDSLCSDPNESENDMKISIKQEKTKDQISSLCSSDKKDETRVQDTETSPASIMEKKGVKKETRTRKSRFHSPSTTWSPDKDNRRENKRSRSRSRPRDFSPKQKSRSQSKDKDNKEEQWRDRNRDRRNRRHSRSRSRSRSQSRSRTRWRDSTFERNERDDRPLIYRGWWKNDSWRSSRGNFRGNDRYTRNDQERQNENFRKERYDFNRDVAEHYLAEKSKNDYPDWIMERIESETDSRNVETFKGSHWEGNRYNSRDSWTQNISSGSNWNRGRGGNRGHSKFRGGFGYRNQNENRWQSRQPLSGNLNSSGNESSRFPEHQNFRRRNEHDYFDAPSDRSGWTSASSWAVRKTLPADVQNYYSKRGKNSSSPQAGWSRPEDEISEQAQHLVGVSLQQPLESHPVIPQDPQGVLESKPPFPDPTINDQANQQDDGSQIPVNMMQPQLNVMPPQMNAQHQPMNIFPYPVGVPPPPPPPLMNIQHTPFNLHPQLPMHLHPAVPLMQVSAPTSAPQGLPPPPPPPPPSQQVSYITSQPEGKQLQGTSSAPPVSNSMNTPLLSASVSVVENEGTVQGPSSGNTSSSSYNKTTNAAIKPAVRKEPVTMEISTDNFKKDKKLQIQEKAAEEVKLAIKPFYQNKDITKEEYKEIVRKAVDKVCHSKSGEVDSAKVANLVKAYVDKYKHSRKGILKKNAE</sequence>
<feature type="compositionally biased region" description="Low complexity" evidence="5">
    <location>
        <begin position="415"/>
        <end position="424"/>
    </location>
</feature>
<feature type="compositionally biased region" description="Low complexity" evidence="5">
    <location>
        <begin position="1241"/>
        <end position="1253"/>
    </location>
</feature>
<evidence type="ECO:0000313" key="8">
    <source>
        <dbReference type="RefSeq" id="XP_033814678.1"/>
    </source>
</evidence>
<dbReference type="InterPro" id="IPR001841">
    <property type="entry name" value="Znf_RING"/>
</dbReference>
<dbReference type="OrthoDB" id="1935339at2759"/>
<feature type="region of interest" description="Disordered" evidence="5">
    <location>
        <begin position="1223"/>
        <end position="1283"/>
    </location>
</feature>
<dbReference type="PROSITE" id="PS50089">
    <property type="entry name" value="ZF_RING_2"/>
    <property type="match status" value="1"/>
</dbReference>
<dbReference type="PANTHER" id="PTHR47048:SF1">
    <property type="entry name" value="PROTEIN SCAF11"/>
    <property type="match status" value="1"/>
</dbReference>
<dbReference type="InterPro" id="IPR057031">
    <property type="entry name" value="SFR19-like_C"/>
</dbReference>
<dbReference type="PROSITE" id="PS00518">
    <property type="entry name" value="ZF_RING_1"/>
    <property type="match status" value="1"/>
</dbReference>
<feature type="region of interest" description="Disordered" evidence="5">
    <location>
        <begin position="1504"/>
        <end position="1527"/>
    </location>
</feature>
<protein>
    <submittedName>
        <fullName evidence="8">Protein SCAF11 isoform X1</fullName>
    </submittedName>
</protein>
<dbReference type="PANTHER" id="PTHR47048">
    <property type="entry name" value="PROTEIN SCAF11"/>
    <property type="match status" value="1"/>
</dbReference>
<feature type="region of interest" description="Disordered" evidence="5">
    <location>
        <begin position="1338"/>
        <end position="1374"/>
    </location>
</feature>
<dbReference type="InParanoid" id="A0A6P8SD34"/>
<evidence type="ECO:0000256" key="1">
    <source>
        <dbReference type="ARBA" id="ARBA00022723"/>
    </source>
</evidence>
<feature type="compositionally biased region" description="Polar residues" evidence="5">
    <location>
        <begin position="367"/>
        <end position="391"/>
    </location>
</feature>
<feature type="compositionally biased region" description="Low complexity" evidence="5">
    <location>
        <begin position="1511"/>
        <end position="1525"/>
    </location>
</feature>
<dbReference type="SUPFAM" id="SSF57850">
    <property type="entry name" value="RING/U-box"/>
    <property type="match status" value="1"/>
</dbReference>
<feature type="compositionally biased region" description="Pro residues" evidence="5">
    <location>
        <begin position="1450"/>
        <end position="1461"/>
    </location>
</feature>
<feature type="compositionally biased region" description="Basic and acidic residues" evidence="5">
    <location>
        <begin position="974"/>
        <end position="984"/>
    </location>
</feature>
<feature type="region of interest" description="Disordered" evidence="5">
    <location>
        <begin position="1442"/>
        <end position="1491"/>
    </location>
</feature>
<dbReference type="GO" id="GO:0008270">
    <property type="term" value="F:zinc ion binding"/>
    <property type="evidence" value="ECO:0007669"/>
    <property type="project" value="UniProtKB-KW"/>
</dbReference>
<feature type="domain" description="RING-type" evidence="6">
    <location>
        <begin position="73"/>
        <end position="114"/>
    </location>
</feature>
<dbReference type="RefSeq" id="XP_033814678.1">
    <property type="nucleotide sequence ID" value="XM_033958787.1"/>
</dbReference>
<feature type="region of interest" description="Disordered" evidence="5">
    <location>
        <begin position="924"/>
        <end position="1092"/>
    </location>
</feature>
<feature type="region of interest" description="Disordered" evidence="5">
    <location>
        <begin position="321"/>
        <end position="434"/>
    </location>
</feature>
<feature type="compositionally biased region" description="Polar residues" evidence="5">
    <location>
        <begin position="1361"/>
        <end position="1374"/>
    </location>
</feature>
<keyword evidence="7" id="KW-1185">Reference proteome</keyword>
<keyword evidence="2 4" id="KW-0863">Zinc-finger</keyword>
<dbReference type="Gene3D" id="3.30.40.10">
    <property type="entry name" value="Zinc/RING finger domain, C3HC4 (zinc finger)"/>
    <property type="match status" value="1"/>
</dbReference>
<feature type="compositionally biased region" description="Polar residues" evidence="5">
    <location>
        <begin position="1462"/>
        <end position="1491"/>
    </location>
</feature>
<feature type="compositionally biased region" description="Basic and acidic residues" evidence="5">
    <location>
        <begin position="1254"/>
        <end position="1274"/>
    </location>
</feature>
<proteinExistence type="predicted"/>
<dbReference type="CTD" id="9169"/>
<dbReference type="FunCoup" id="A0A6P8SD34">
    <property type="interactions" value="3113"/>
</dbReference>
<dbReference type="InterPro" id="IPR017907">
    <property type="entry name" value="Znf_RING_CS"/>
</dbReference>
<evidence type="ECO:0000256" key="2">
    <source>
        <dbReference type="ARBA" id="ARBA00022771"/>
    </source>
</evidence>
<evidence type="ECO:0000256" key="4">
    <source>
        <dbReference type="PROSITE-ProRule" id="PRU00175"/>
    </source>
</evidence>
<dbReference type="GeneID" id="117366840"/>
<keyword evidence="1" id="KW-0479">Metal-binding</keyword>
<dbReference type="CDD" id="cd16636">
    <property type="entry name" value="mRING-HC-C3HC3D_SCAF11"/>
    <property type="match status" value="1"/>
</dbReference>
<feature type="compositionally biased region" description="Basic residues" evidence="5">
    <location>
        <begin position="392"/>
        <end position="414"/>
    </location>
</feature>
<accession>A0A6P8SD34</accession>
<dbReference type="GO" id="GO:0000245">
    <property type="term" value="P:spliceosomal complex assembly"/>
    <property type="evidence" value="ECO:0007669"/>
    <property type="project" value="TreeGrafter"/>
</dbReference>
<dbReference type="KEGG" id="gsh:117366840"/>
<feature type="compositionally biased region" description="Basic and acidic residues" evidence="5">
    <location>
        <begin position="1047"/>
        <end position="1063"/>
    </location>
</feature>
<dbReference type="Proteomes" id="UP000515159">
    <property type="component" value="Chromosome 9"/>
</dbReference>
<dbReference type="GO" id="GO:0003723">
    <property type="term" value="F:RNA binding"/>
    <property type="evidence" value="ECO:0007669"/>
    <property type="project" value="TreeGrafter"/>
</dbReference>
<evidence type="ECO:0000256" key="5">
    <source>
        <dbReference type="SAM" id="MobiDB-lite"/>
    </source>
</evidence>
<feature type="compositionally biased region" description="Basic residues" evidence="5">
    <location>
        <begin position="1064"/>
        <end position="1085"/>
    </location>
</feature>
<reference evidence="8" key="1">
    <citation type="submission" date="2025-08" db="UniProtKB">
        <authorList>
            <consortium name="RefSeq"/>
        </authorList>
    </citation>
    <scope>IDENTIFICATION</scope>
</reference>
<evidence type="ECO:0000259" key="6">
    <source>
        <dbReference type="PROSITE" id="PS50089"/>
    </source>
</evidence>
<feature type="region of interest" description="Disordered" evidence="5">
    <location>
        <begin position="1298"/>
        <end position="1321"/>
    </location>
</feature>